<comment type="caution">
    <text evidence="2">The sequence shown here is derived from an EMBL/GenBank/DDBJ whole genome shotgun (WGS) entry which is preliminary data.</text>
</comment>
<protein>
    <submittedName>
        <fullName evidence="2">Uncharacterized protein</fullName>
    </submittedName>
</protein>
<dbReference type="EMBL" id="BAABBO010000018">
    <property type="protein sequence ID" value="GAA3975398.1"/>
    <property type="molecule type" value="Genomic_DNA"/>
</dbReference>
<keyword evidence="1" id="KW-1133">Transmembrane helix</keyword>
<proteinExistence type="predicted"/>
<keyword evidence="1" id="KW-0472">Membrane</keyword>
<keyword evidence="1" id="KW-0812">Transmembrane</keyword>
<name>A0ABP7Q2H7_9GAMM</name>
<reference evidence="3" key="1">
    <citation type="journal article" date="2019" name="Int. J. Syst. Evol. Microbiol.">
        <title>The Global Catalogue of Microorganisms (GCM) 10K type strain sequencing project: providing services to taxonomists for standard genome sequencing and annotation.</title>
        <authorList>
            <consortium name="The Broad Institute Genomics Platform"/>
            <consortium name="The Broad Institute Genome Sequencing Center for Infectious Disease"/>
            <person name="Wu L."/>
            <person name="Ma J."/>
        </authorList>
    </citation>
    <scope>NUCLEOTIDE SEQUENCE [LARGE SCALE GENOMIC DNA]</scope>
    <source>
        <strain evidence="3">JCM 17555</strain>
    </source>
</reference>
<gene>
    <name evidence="2" type="ORF">GCM10022278_35400</name>
</gene>
<evidence type="ECO:0000313" key="3">
    <source>
        <dbReference type="Proteomes" id="UP001501337"/>
    </source>
</evidence>
<evidence type="ECO:0000313" key="2">
    <source>
        <dbReference type="EMBL" id="GAA3975398.1"/>
    </source>
</evidence>
<feature type="transmembrane region" description="Helical" evidence="1">
    <location>
        <begin position="40"/>
        <end position="60"/>
    </location>
</feature>
<sequence>MKDSLESGEAHFRLGKGNLRRVGYELNGDTGAVKPPFTRLLLLAIMILFAMSLMHFRLALFHHLVVLRQLLAIEHG</sequence>
<keyword evidence="3" id="KW-1185">Reference proteome</keyword>
<dbReference type="Proteomes" id="UP001501337">
    <property type="component" value="Unassembled WGS sequence"/>
</dbReference>
<accession>A0ABP7Q2H7</accession>
<evidence type="ECO:0000256" key="1">
    <source>
        <dbReference type="SAM" id="Phobius"/>
    </source>
</evidence>
<organism evidence="2 3">
    <name type="scientific">Allohahella marinimesophila</name>
    <dbReference type="NCBI Taxonomy" id="1054972"/>
    <lineage>
        <taxon>Bacteria</taxon>
        <taxon>Pseudomonadati</taxon>
        <taxon>Pseudomonadota</taxon>
        <taxon>Gammaproteobacteria</taxon>
        <taxon>Oceanospirillales</taxon>
        <taxon>Hahellaceae</taxon>
        <taxon>Allohahella</taxon>
    </lineage>
</organism>